<evidence type="ECO:0000313" key="4">
    <source>
        <dbReference type="Proteomes" id="UP001285441"/>
    </source>
</evidence>
<dbReference type="EMBL" id="JAULSW010000008">
    <property type="protein sequence ID" value="KAK3372102.1"/>
    <property type="molecule type" value="Genomic_DNA"/>
</dbReference>
<keyword evidence="2" id="KW-0732">Signal</keyword>
<reference evidence="3" key="2">
    <citation type="submission" date="2023-06" db="EMBL/GenBank/DDBJ databases">
        <authorList>
            <consortium name="Lawrence Berkeley National Laboratory"/>
            <person name="Haridas S."/>
            <person name="Hensen N."/>
            <person name="Bonometti L."/>
            <person name="Westerberg I."/>
            <person name="Brannstrom I.O."/>
            <person name="Guillou S."/>
            <person name="Cros-Aarteil S."/>
            <person name="Calhoun S."/>
            <person name="Kuo A."/>
            <person name="Mondo S."/>
            <person name="Pangilinan J."/>
            <person name="Riley R."/>
            <person name="LaButti K."/>
            <person name="Andreopoulos B."/>
            <person name="Lipzen A."/>
            <person name="Chen C."/>
            <person name="Yanf M."/>
            <person name="Daum C."/>
            <person name="Ng V."/>
            <person name="Clum A."/>
            <person name="Steindorff A."/>
            <person name="Ohm R."/>
            <person name="Martin F."/>
            <person name="Silar P."/>
            <person name="Natvig D."/>
            <person name="Lalanne C."/>
            <person name="Gautier V."/>
            <person name="Ament-velasquez S.L."/>
            <person name="Kruys A."/>
            <person name="Hutchinson M.I."/>
            <person name="Powell A.J."/>
            <person name="Barry K."/>
            <person name="Miller A.N."/>
            <person name="Grigoriev I.V."/>
            <person name="Debuchy R."/>
            <person name="Gladieux P."/>
            <person name="Thoren M.H."/>
            <person name="Johannesson H."/>
        </authorList>
    </citation>
    <scope>NUCLEOTIDE SEQUENCE</scope>
    <source>
        <strain evidence="3">CBS 232.78</strain>
    </source>
</reference>
<keyword evidence="4" id="KW-1185">Reference proteome</keyword>
<gene>
    <name evidence="3" type="ORF">B0H63DRAFT_483867</name>
</gene>
<evidence type="ECO:0000313" key="3">
    <source>
        <dbReference type="EMBL" id="KAK3372102.1"/>
    </source>
</evidence>
<dbReference type="Pfam" id="PF05630">
    <property type="entry name" value="NPP1"/>
    <property type="match status" value="1"/>
</dbReference>
<dbReference type="AlphaFoldDB" id="A0AAE0N603"/>
<sequence length="285" mass="31589">MACHLLLLAGLVGSSAAAAINLTAAAEGGSIFRRDSIQPLPECRTYADNKWQPILDFDTDSCYNVAAISPNGVTNPGLNCRVGESYASNCRDRSHIDRTNVYSRARCNSGWCAHMYAYYFEKDQTDLCLGHIHDWEHIVVWTRNDRAEYVSVSQHGNYEIRPRSGVQWSSDGNRAKVVYHKHNVRTHAFRFGTQGDDTTIENHVGQWIKGGPLISYYGYASHDLRNRLLSKDFGSASIDFRNVAFQGALDKAKPPAASAFKSYQDGPEDIHNSPGIPEGGCGIRS</sequence>
<feature type="signal peptide" evidence="2">
    <location>
        <begin position="1"/>
        <end position="17"/>
    </location>
</feature>
<proteinExistence type="predicted"/>
<protein>
    <submittedName>
        <fullName evidence="3">NLP4 protein</fullName>
    </submittedName>
</protein>
<dbReference type="InterPro" id="IPR008701">
    <property type="entry name" value="NPP1"/>
</dbReference>
<comment type="caution">
    <text evidence="3">The sequence shown here is derived from an EMBL/GenBank/DDBJ whole genome shotgun (WGS) entry which is preliminary data.</text>
</comment>
<organism evidence="3 4">
    <name type="scientific">Podospora didyma</name>
    <dbReference type="NCBI Taxonomy" id="330526"/>
    <lineage>
        <taxon>Eukaryota</taxon>
        <taxon>Fungi</taxon>
        <taxon>Dikarya</taxon>
        <taxon>Ascomycota</taxon>
        <taxon>Pezizomycotina</taxon>
        <taxon>Sordariomycetes</taxon>
        <taxon>Sordariomycetidae</taxon>
        <taxon>Sordariales</taxon>
        <taxon>Podosporaceae</taxon>
        <taxon>Podospora</taxon>
    </lineage>
</organism>
<evidence type="ECO:0000256" key="1">
    <source>
        <dbReference type="SAM" id="MobiDB-lite"/>
    </source>
</evidence>
<dbReference type="Proteomes" id="UP001285441">
    <property type="component" value="Unassembled WGS sequence"/>
</dbReference>
<dbReference type="PANTHER" id="PTHR33657:SF6">
    <property type="entry name" value="SECRETED PROTEIN"/>
    <property type="match status" value="1"/>
</dbReference>
<name>A0AAE0N603_9PEZI</name>
<feature type="region of interest" description="Disordered" evidence="1">
    <location>
        <begin position="256"/>
        <end position="285"/>
    </location>
</feature>
<feature type="chain" id="PRO_5041919504" evidence="2">
    <location>
        <begin position="18"/>
        <end position="285"/>
    </location>
</feature>
<reference evidence="3" key="1">
    <citation type="journal article" date="2023" name="Mol. Phylogenet. Evol.">
        <title>Genome-scale phylogeny and comparative genomics of the fungal order Sordariales.</title>
        <authorList>
            <person name="Hensen N."/>
            <person name="Bonometti L."/>
            <person name="Westerberg I."/>
            <person name="Brannstrom I.O."/>
            <person name="Guillou S."/>
            <person name="Cros-Aarteil S."/>
            <person name="Calhoun S."/>
            <person name="Haridas S."/>
            <person name="Kuo A."/>
            <person name="Mondo S."/>
            <person name="Pangilinan J."/>
            <person name="Riley R."/>
            <person name="LaButti K."/>
            <person name="Andreopoulos B."/>
            <person name="Lipzen A."/>
            <person name="Chen C."/>
            <person name="Yan M."/>
            <person name="Daum C."/>
            <person name="Ng V."/>
            <person name="Clum A."/>
            <person name="Steindorff A."/>
            <person name="Ohm R.A."/>
            <person name="Martin F."/>
            <person name="Silar P."/>
            <person name="Natvig D.O."/>
            <person name="Lalanne C."/>
            <person name="Gautier V."/>
            <person name="Ament-Velasquez S.L."/>
            <person name="Kruys A."/>
            <person name="Hutchinson M.I."/>
            <person name="Powell A.J."/>
            <person name="Barry K."/>
            <person name="Miller A.N."/>
            <person name="Grigoriev I.V."/>
            <person name="Debuchy R."/>
            <person name="Gladieux P."/>
            <person name="Hiltunen Thoren M."/>
            <person name="Johannesson H."/>
        </authorList>
    </citation>
    <scope>NUCLEOTIDE SEQUENCE</scope>
    <source>
        <strain evidence="3">CBS 232.78</strain>
    </source>
</reference>
<accession>A0AAE0N603</accession>
<evidence type="ECO:0000256" key="2">
    <source>
        <dbReference type="SAM" id="SignalP"/>
    </source>
</evidence>
<dbReference type="PANTHER" id="PTHR33657">
    <property type="entry name" value="DOMAIN PROTEIN, PUTATIVE (AFU_ORTHOLOGUE AFUA_5G00600)-RELATED"/>
    <property type="match status" value="1"/>
</dbReference>